<dbReference type="GO" id="GO:0006351">
    <property type="term" value="P:DNA-templated transcription"/>
    <property type="evidence" value="ECO:0007669"/>
    <property type="project" value="InterPro"/>
</dbReference>
<reference evidence="6 7" key="1">
    <citation type="submission" date="2020-01" db="EMBL/GenBank/DDBJ databases">
        <title>Identification and distribution of gene clusters putatively required for synthesis of sphingolipid metabolism inhibitors in phylogenetically diverse species of the filamentous fungus Fusarium.</title>
        <authorList>
            <person name="Kim H.-S."/>
            <person name="Busman M."/>
            <person name="Brown D.W."/>
            <person name="Divon H."/>
            <person name="Uhlig S."/>
            <person name="Proctor R.H."/>
        </authorList>
    </citation>
    <scope>NUCLEOTIDE SEQUENCE [LARGE SCALE GENOMIC DNA]</scope>
    <source>
        <strain evidence="6 7">NRRL 20459</strain>
    </source>
</reference>
<feature type="region of interest" description="Disordered" evidence="4">
    <location>
        <begin position="1"/>
        <end position="27"/>
    </location>
</feature>
<dbReference type="EMBL" id="JAADYS010000906">
    <property type="protein sequence ID" value="KAF4466255.1"/>
    <property type="molecule type" value="Genomic_DNA"/>
</dbReference>
<evidence type="ECO:0000313" key="7">
    <source>
        <dbReference type="Proteomes" id="UP000554235"/>
    </source>
</evidence>
<feature type="region of interest" description="Disordered" evidence="4">
    <location>
        <begin position="655"/>
        <end position="676"/>
    </location>
</feature>
<evidence type="ECO:0000256" key="3">
    <source>
        <dbReference type="ARBA" id="ARBA00023242"/>
    </source>
</evidence>
<proteinExistence type="predicted"/>
<feature type="region of interest" description="Disordered" evidence="4">
    <location>
        <begin position="96"/>
        <end position="133"/>
    </location>
</feature>
<keyword evidence="2" id="KW-0479">Metal-binding</keyword>
<feature type="domain" description="Zn(2)-C6 fungal-type" evidence="5">
    <location>
        <begin position="36"/>
        <end position="64"/>
    </location>
</feature>
<feature type="compositionally biased region" description="Low complexity" evidence="4">
    <location>
        <begin position="9"/>
        <end position="27"/>
    </location>
</feature>
<protein>
    <submittedName>
        <fullName evidence="6">Fungal specific transcription factor domain-containing</fullName>
    </submittedName>
</protein>
<dbReference type="PANTHER" id="PTHR31001:SF85">
    <property type="entry name" value="ZN(II)2CYS6 TRANSCRIPTION FACTOR (EUROFUNG)"/>
    <property type="match status" value="1"/>
</dbReference>
<dbReference type="InterPro" id="IPR036864">
    <property type="entry name" value="Zn2-C6_fun-type_DNA-bd_sf"/>
</dbReference>
<comment type="caution">
    <text evidence="6">The sequence shown here is derived from an EMBL/GenBank/DDBJ whole genome shotgun (WGS) entry which is preliminary data.</text>
</comment>
<evidence type="ECO:0000256" key="2">
    <source>
        <dbReference type="ARBA" id="ARBA00022723"/>
    </source>
</evidence>
<name>A0A8H4LAT8_9HYPO</name>
<dbReference type="Pfam" id="PF04082">
    <property type="entry name" value="Fungal_trans"/>
    <property type="match status" value="1"/>
</dbReference>
<dbReference type="GO" id="GO:0000981">
    <property type="term" value="F:DNA-binding transcription factor activity, RNA polymerase II-specific"/>
    <property type="evidence" value="ECO:0007669"/>
    <property type="project" value="InterPro"/>
</dbReference>
<dbReference type="CDD" id="cd00067">
    <property type="entry name" value="GAL4"/>
    <property type="match status" value="1"/>
</dbReference>
<sequence>MDFNSPDAQQQGQPHTPQQNSNNPAAAASRSPRVLACVLCQQRKIKCDRNFPCSNCIKASVVCTPSTPAPARKRRRPNQVLQERLTKLEALLDQYSAAGPPPLTDETPQEASGASSAPSPMPPSATSDSPLPAGKIVVEDGSVKFMDSYLWGIIHENLKEMRQVIEAETPDDSQDLLSPDTTRIDDEHVDLLLNGISSMQLDDLVPLPVHVFRLWQIFVERVNPLTKLVHVPTLQPVVIEAVTNHMNVSKNSQALLFAIYLSSVVSMTDKECRTMLDMPRDEALGRFTKGVKAALTKSNFLVNYDMVTLQALVLYLICLQGRSNHDAVWVLSGVVIRIAHKMGLHRDGDTLGLSPFEAEMRRRVWWQIITLDSTYASTSGLRDTTLLPSSWDTKAPHNIDDADFSPRSTEIQSHDGPTEMAFCLILYELIRFIKDNPAHDLEHVVLGGQGAEPGTAEYNACIASLNRFQAVMDDLEVKLANIEEQFCDPTAGPVHTMACGIRPSIISEVRHMLTPMRETPEWGTEVNNVQDNLFRIWLSHHEAMMMCYDRCCNGPFLWFNKCHFQLDAIMFLVNLLINRSQVGTLADRCWLLIDRVYYYHDELWNMNKKHHTQLACFVLKAWKIREETLTQLKVSFDVPACVLKLKTRIVQSGMGSTSREWSPPMPPEMEPHRHSTAPDMQLDLGGPLQDPLPTDWELLGDPNNTNNQNLPVFGFLGNYGQWAPGPNW</sequence>
<dbReference type="InterPro" id="IPR001138">
    <property type="entry name" value="Zn2Cys6_DnaBD"/>
</dbReference>
<dbReference type="SUPFAM" id="SSF57701">
    <property type="entry name" value="Zn2/Cys6 DNA-binding domain"/>
    <property type="match status" value="1"/>
</dbReference>
<organism evidence="6 7">
    <name type="scientific">Fusarium albosuccineum</name>
    <dbReference type="NCBI Taxonomy" id="1237068"/>
    <lineage>
        <taxon>Eukaryota</taxon>
        <taxon>Fungi</taxon>
        <taxon>Dikarya</taxon>
        <taxon>Ascomycota</taxon>
        <taxon>Pezizomycotina</taxon>
        <taxon>Sordariomycetes</taxon>
        <taxon>Hypocreomycetidae</taxon>
        <taxon>Hypocreales</taxon>
        <taxon>Nectriaceae</taxon>
        <taxon>Fusarium</taxon>
        <taxon>Fusarium decemcellulare species complex</taxon>
    </lineage>
</organism>
<dbReference type="CDD" id="cd12148">
    <property type="entry name" value="fungal_TF_MHR"/>
    <property type="match status" value="1"/>
</dbReference>
<dbReference type="Proteomes" id="UP000554235">
    <property type="component" value="Unassembled WGS sequence"/>
</dbReference>
<dbReference type="GO" id="GO:0005634">
    <property type="term" value="C:nucleus"/>
    <property type="evidence" value="ECO:0007669"/>
    <property type="project" value="UniProtKB-SubCell"/>
</dbReference>
<dbReference type="GO" id="GO:0008270">
    <property type="term" value="F:zinc ion binding"/>
    <property type="evidence" value="ECO:0007669"/>
    <property type="project" value="InterPro"/>
</dbReference>
<dbReference type="GO" id="GO:0003677">
    <property type="term" value="F:DNA binding"/>
    <property type="evidence" value="ECO:0007669"/>
    <property type="project" value="InterPro"/>
</dbReference>
<keyword evidence="7" id="KW-1185">Reference proteome</keyword>
<dbReference type="Pfam" id="PF00172">
    <property type="entry name" value="Zn_clus"/>
    <property type="match status" value="1"/>
</dbReference>
<evidence type="ECO:0000256" key="4">
    <source>
        <dbReference type="SAM" id="MobiDB-lite"/>
    </source>
</evidence>
<dbReference type="AlphaFoldDB" id="A0A8H4LAT8"/>
<dbReference type="SMART" id="SM00066">
    <property type="entry name" value="GAL4"/>
    <property type="match status" value="1"/>
</dbReference>
<dbReference type="Gene3D" id="4.10.240.10">
    <property type="entry name" value="Zn(2)-C6 fungal-type DNA-binding domain"/>
    <property type="match status" value="1"/>
</dbReference>
<dbReference type="SMART" id="SM00906">
    <property type="entry name" value="Fungal_trans"/>
    <property type="match status" value="1"/>
</dbReference>
<keyword evidence="3" id="KW-0539">Nucleus</keyword>
<evidence type="ECO:0000313" key="6">
    <source>
        <dbReference type="EMBL" id="KAF4466255.1"/>
    </source>
</evidence>
<dbReference type="InterPro" id="IPR050613">
    <property type="entry name" value="Sec_Metabolite_Reg"/>
</dbReference>
<accession>A0A8H4LAT8</accession>
<evidence type="ECO:0000256" key="1">
    <source>
        <dbReference type="ARBA" id="ARBA00004123"/>
    </source>
</evidence>
<feature type="compositionally biased region" description="Low complexity" evidence="4">
    <location>
        <begin position="111"/>
        <end position="130"/>
    </location>
</feature>
<evidence type="ECO:0000259" key="5">
    <source>
        <dbReference type="PROSITE" id="PS50048"/>
    </source>
</evidence>
<comment type="subcellular location">
    <subcellularLocation>
        <location evidence="1">Nucleus</location>
    </subcellularLocation>
</comment>
<dbReference type="PANTHER" id="PTHR31001">
    <property type="entry name" value="UNCHARACTERIZED TRANSCRIPTIONAL REGULATORY PROTEIN"/>
    <property type="match status" value="1"/>
</dbReference>
<dbReference type="InterPro" id="IPR007219">
    <property type="entry name" value="XnlR_reg_dom"/>
</dbReference>
<gene>
    <name evidence="6" type="ORF">FALBO_6881</name>
</gene>
<dbReference type="PROSITE" id="PS50048">
    <property type="entry name" value="ZN2_CY6_FUNGAL_2"/>
    <property type="match status" value="1"/>
</dbReference>
<dbReference type="OrthoDB" id="2269373at2759"/>